<dbReference type="PANTHER" id="PTHR30383:SF29">
    <property type="entry name" value="SGNH HYDROLASE-TYPE ESTERASE DOMAIN-CONTAINING PROTEIN"/>
    <property type="match status" value="1"/>
</dbReference>
<dbReference type="OrthoDB" id="5624617at2"/>
<dbReference type="InterPro" id="IPR036514">
    <property type="entry name" value="SGNH_hydro_sf"/>
</dbReference>
<proteinExistence type="predicted"/>
<dbReference type="AlphaFoldDB" id="C6XTT2"/>
<evidence type="ECO:0000313" key="4">
    <source>
        <dbReference type="EMBL" id="ACU03718.1"/>
    </source>
</evidence>
<dbReference type="RefSeq" id="WP_015807333.1">
    <property type="nucleotide sequence ID" value="NC_013061.1"/>
</dbReference>
<feature type="signal peptide" evidence="1">
    <location>
        <begin position="1"/>
        <end position="22"/>
    </location>
</feature>
<evidence type="ECO:0008006" key="6">
    <source>
        <dbReference type="Google" id="ProtNLM"/>
    </source>
</evidence>
<dbReference type="InterPro" id="IPR051532">
    <property type="entry name" value="Ester_Hydrolysis_Enzymes"/>
</dbReference>
<keyword evidence="5" id="KW-1185">Reference proteome</keyword>
<dbReference type="PANTHER" id="PTHR30383">
    <property type="entry name" value="THIOESTERASE 1/PROTEASE 1/LYSOPHOSPHOLIPASE L1"/>
    <property type="match status" value="1"/>
</dbReference>
<dbReference type="STRING" id="485917.Phep_1504"/>
<reference evidence="4 5" key="1">
    <citation type="journal article" date="2009" name="Stand. Genomic Sci.">
        <title>Complete genome sequence of Pedobacter heparinus type strain (HIM 762-3).</title>
        <authorList>
            <person name="Han C."/>
            <person name="Spring S."/>
            <person name="Lapidus A."/>
            <person name="Del Rio T.G."/>
            <person name="Tice H."/>
            <person name="Copeland A."/>
            <person name="Cheng J.F."/>
            <person name="Lucas S."/>
            <person name="Chen F."/>
            <person name="Nolan M."/>
            <person name="Bruce D."/>
            <person name="Goodwin L."/>
            <person name="Pitluck S."/>
            <person name="Ivanova N."/>
            <person name="Mavromatis K."/>
            <person name="Mikhailova N."/>
            <person name="Pati A."/>
            <person name="Chen A."/>
            <person name="Palaniappan K."/>
            <person name="Land M."/>
            <person name="Hauser L."/>
            <person name="Chang Y.J."/>
            <person name="Jeffries C.C."/>
            <person name="Saunders E."/>
            <person name="Chertkov O."/>
            <person name="Brettin T."/>
            <person name="Goker M."/>
            <person name="Rohde M."/>
            <person name="Bristow J."/>
            <person name="Eisen J.A."/>
            <person name="Markowitz V."/>
            <person name="Hugenholtz P."/>
            <person name="Kyrpides N.C."/>
            <person name="Klenk H.P."/>
            <person name="Detter J.C."/>
        </authorList>
    </citation>
    <scope>NUCLEOTIDE SEQUENCE [LARGE SCALE GENOMIC DNA]</scope>
    <source>
        <strain evidence="5">ATCC 13125 / DSM 2366 / CIP 104194 / JCM 7457 / NBRC 12017 / NCIMB 9290 / NRRL B-14731 / HIM 762-3</strain>
    </source>
</reference>
<dbReference type="GO" id="GO:0016788">
    <property type="term" value="F:hydrolase activity, acting on ester bonds"/>
    <property type="evidence" value="ECO:0007669"/>
    <property type="project" value="UniProtKB-ARBA"/>
</dbReference>
<dbReference type="Gene3D" id="3.40.50.1110">
    <property type="entry name" value="SGNH hydrolase"/>
    <property type="match status" value="1"/>
</dbReference>
<accession>C6XTT2</accession>
<dbReference type="EMBL" id="CP001681">
    <property type="protein sequence ID" value="ACU03718.1"/>
    <property type="molecule type" value="Genomic_DNA"/>
</dbReference>
<protein>
    <recommendedName>
        <fullName evidence="6">Hydrolase</fullName>
    </recommendedName>
</protein>
<sequence>MKIQIYPILVLFSLAAVSSVSAQKKAAKAAYIYTDAQTLTKNGQWPLNTSDYQRVDSTGRVPLPATVQALAHWSSGINIMFQTDSKSIAVKWKIAKYRTIPTMTAVSSCGLDLYGWNGTYWQHVGIGIPRSEVNTDVIVKAMAGKMTHYRLYLPIGSEPTQVEIGIDPLATIKPADARFVPKKRVVIYGSSITQGTAASRPGMTYTSILSRRLGVETINLGFNGSGKIEIELAEAVARIPADVYVLDCVPNPSPQEIKERTYPFVKKLRTLRPNTPIVMIESITRERTFWDLESQAKVKQQNVEFKTAYKKLLKDGEKQLYYLSTETLNGDDHESSVDGTHLTDLGFMRLAETVAKTLKTIL</sequence>
<feature type="domain" description="SGNH hydrolase-type esterase N-terminal" evidence="3">
    <location>
        <begin position="33"/>
        <end position="172"/>
    </location>
</feature>
<dbReference type="SUPFAM" id="SSF52266">
    <property type="entry name" value="SGNH hydrolase"/>
    <property type="match status" value="1"/>
</dbReference>
<dbReference type="InterPro" id="IPR013830">
    <property type="entry name" value="SGNH_hydro"/>
</dbReference>
<dbReference type="eggNOG" id="COG2755">
    <property type="taxonomic scope" value="Bacteria"/>
</dbReference>
<dbReference type="KEGG" id="phe:Phep_1504"/>
<evidence type="ECO:0000256" key="1">
    <source>
        <dbReference type="SAM" id="SignalP"/>
    </source>
</evidence>
<feature type="domain" description="SGNH hydrolase-type esterase" evidence="2">
    <location>
        <begin position="182"/>
        <end position="358"/>
    </location>
</feature>
<dbReference type="HOGENOM" id="CLU_064662_0_0_10"/>
<evidence type="ECO:0000259" key="2">
    <source>
        <dbReference type="Pfam" id="PF14606"/>
    </source>
</evidence>
<organism evidence="4 5">
    <name type="scientific">Pedobacter heparinus (strain ATCC 13125 / DSM 2366 / CIP 104194 / JCM 7457 / NBRC 12017 / NCIMB 9290 / NRRL B-14731 / HIM 762-3)</name>
    <dbReference type="NCBI Taxonomy" id="485917"/>
    <lineage>
        <taxon>Bacteria</taxon>
        <taxon>Pseudomonadati</taxon>
        <taxon>Bacteroidota</taxon>
        <taxon>Sphingobacteriia</taxon>
        <taxon>Sphingobacteriales</taxon>
        <taxon>Sphingobacteriaceae</taxon>
        <taxon>Pedobacter</taxon>
    </lineage>
</organism>
<dbReference type="Pfam" id="PF14606">
    <property type="entry name" value="Lipase_GDSL_3"/>
    <property type="match status" value="1"/>
</dbReference>
<dbReference type="Proteomes" id="UP000000852">
    <property type="component" value="Chromosome"/>
</dbReference>
<evidence type="ECO:0000259" key="3">
    <source>
        <dbReference type="Pfam" id="PF14607"/>
    </source>
</evidence>
<dbReference type="InterPro" id="IPR032740">
    <property type="entry name" value="GxDLY"/>
</dbReference>
<evidence type="ECO:0000313" key="5">
    <source>
        <dbReference type="Proteomes" id="UP000000852"/>
    </source>
</evidence>
<name>C6XTT2_PEDHD</name>
<keyword evidence="1" id="KW-0732">Signal</keyword>
<feature type="chain" id="PRO_5002973250" description="Hydrolase" evidence="1">
    <location>
        <begin position="23"/>
        <end position="362"/>
    </location>
</feature>
<dbReference type="Gene3D" id="2.60.120.260">
    <property type="entry name" value="Galactose-binding domain-like"/>
    <property type="match status" value="1"/>
</dbReference>
<gene>
    <name evidence="4" type="ordered locus">Phep_1504</name>
</gene>
<dbReference type="Pfam" id="PF14607">
    <property type="entry name" value="GxDLY"/>
    <property type="match status" value="1"/>
</dbReference>